<keyword evidence="3" id="KW-1185">Reference proteome</keyword>
<sequence length="165" mass="19214">MYKETNDTVEDTTYKMPPHWHKDETNSADEVLKKKNRARAKAKKERKSVQKCPSHAKRGQLSVVQHDHEKKSPKQQANTSIGVQDLKPVQNLTETETKHKEIFQSRMSPAGFVVDKFNKAQKQAIRDMGFRGFLEFGRKVEKFYRKNPKDPKYNEVLEEGVEPSR</sequence>
<organism evidence="2 3">
    <name type="scientific">Carnegiea gigantea</name>
    <dbReference type="NCBI Taxonomy" id="171969"/>
    <lineage>
        <taxon>Eukaryota</taxon>
        <taxon>Viridiplantae</taxon>
        <taxon>Streptophyta</taxon>
        <taxon>Embryophyta</taxon>
        <taxon>Tracheophyta</taxon>
        <taxon>Spermatophyta</taxon>
        <taxon>Magnoliopsida</taxon>
        <taxon>eudicotyledons</taxon>
        <taxon>Gunneridae</taxon>
        <taxon>Pentapetalae</taxon>
        <taxon>Caryophyllales</taxon>
        <taxon>Cactineae</taxon>
        <taxon>Cactaceae</taxon>
        <taxon>Cactoideae</taxon>
        <taxon>Echinocereeae</taxon>
        <taxon>Carnegiea</taxon>
    </lineage>
</organism>
<name>A0A9Q1KL47_9CARY</name>
<gene>
    <name evidence="2" type="ORF">Cgig2_010078</name>
</gene>
<feature type="compositionally biased region" description="Basic and acidic residues" evidence="1">
    <location>
        <begin position="20"/>
        <end position="33"/>
    </location>
</feature>
<reference evidence="2" key="1">
    <citation type="submission" date="2022-04" db="EMBL/GenBank/DDBJ databases">
        <title>Carnegiea gigantea Genome sequencing and assembly v2.</title>
        <authorList>
            <person name="Copetti D."/>
            <person name="Sanderson M.J."/>
            <person name="Burquez A."/>
            <person name="Wojciechowski M.F."/>
        </authorList>
    </citation>
    <scope>NUCLEOTIDE SEQUENCE</scope>
    <source>
        <strain evidence="2">SGP5-SGP5p</strain>
        <tissue evidence="2">Aerial part</tissue>
    </source>
</reference>
<evidence type="ECO:0000313" key="3">
    <source>
        <dbReference type="Proteomes" id="UP001153076"/>
    </source>
</evidence>
<evidence type="ECO:0000256" key="1">
    <source>
        <dbReference type="SAM" id="MobiDB-lite"/>
    </source>
</evidence>
<accession>A0A9Q1KL47</accession>
<dbReference type="EMBL" id="JAKOGI010000055">
    <property type="protein sequence ID" value="KAJ8446456.1"/>
    <property type="molecule type" value="Genomic_DNA"/>
</dbReference>
<feature type="compositionally biased region" description="Basic residues" evidence="1">
    <location>
        <begin position="34"/>
        <end position="46"/>
    </location>
</feature>
<feature type="region of interest" description="Disordered" evidence="1">
    <location>
        <begin position="1"/>
        <end position="90"/>
    </location>
</feature>
<protein>
    <submittedName>
        <fullName evidence="2">Uncharacterized protein</fullName>
    </submittedName>
</protein>
<evidence type="ECO:0000313" key="2">
    <source>
        <dbReference type="EMBL" id="KAJ8446456.1"/>
    </source>
</evidence>
<proteinExistence type="predicted"/>
<dbReference type="Proteomes" id="UP001153076">
    <property type="component" value="Unassembled WGS sequence"/>
</dbReference>
<comment type="caution">
    <text evidence="2">The sequence shown here is derived from an EMBL/GenBank/DDBJ whole genome shotgun (WGS) entry which is preliminary data.</text>
</comment>
<dbReference type="AlphaFoldDB" id="A0A9Q1KL47"/>
<dbReference type="OrthoDB" id="1749738at2759"/>